<evidence type="ECO:0000256" key="6">
    <source>
        <dbReference type="ARBA" id="ARBA00022741"/>
    </source>
</evidence>
<feature type="region of interest" description="Disordered" evidence="16">
    <location>
        <begin position="246"/>
        <end position="319"/>
    </location>
</feature>
<dbReference type="InterPro" id="IPR003593">
    <property type="entry name" value="AAA+_ATPase"/>
</dbReference>
<dbReference type="PROSITE" id="PS50901">
    <property type="entry name" value="FTSK"/>
    <property type="match status" value="1"/>
</dbReference>
<evidence type="ECO:0000256" key="10">
    <source>
        <dbReference type="ARBA" id="ARBA00023125"/>
    </source>
</evidence>
<dbReference type="SMART" id="SM00843">
    <property type="entry name" value="Ftsk_gamma"/>
    <property type="match status" value="1"/>
</dbReference>
<keyword evidence="8 15" id="KW-0067">ATP-binding</keyword>
<evidence type="ECO:0000256" key="5">
    <source>
        <dbReference type="ARBA" id="ARBA00022692"/>
    </source>
</evidence>
<dbReference type="PANTHER" id="PTHR22683">
    <property type="entry name" value="SPORULATION PROTEIN RELATED"/>
    <property type="match status" value="1"/>
</dbReference>
<feature type="compositionally biased region" description="Low complexity" evidence="16">
    <location>
        <begin position="294"/>
        <end position="306"/>
    </location>
</feature>
<dbReference type="SUPFAM" id="SSF46785">
    <property type="entry name" value="Winged helix' DNA-binding domain"/>
    <property type="match status" value="1"/>
</dbReference>
<evidence type="ECO:0000256" key="4">
    <source>
        <dbReference type="ARBA" id="ARBA00022618"/>
    </source>
</evidence>
<feature type="transmembrane region" description="Helical" evidence="17">
    <location>
        <begin position="186"/>
        <end position="207"/>
    </location>
</feature>
<keyword evidence="4" id="KW-0132">Cell division</keyword>
<name>A0A3D1JDA1_9CHLR</name>
<dbReference type="Gene3D" id="3.40.50.300">
    <property type="entry name" value="P-loop containing nucleotide triphosphate hydrolases"/>
    <property type="match status" value="1"/>
</dbReference>
<comment type="similarity">
    <text evidence="2">Belongs to the FtsK/SpoIIIE/SftA family.</text>
</comment>
<evidence type="ECO:0000313" key="19">
    <source>
        <dbReference type="EMBL" id="HCE16559.1"/>
    </source>
</evidence>
<dbReference type="Pfam" id="PF13491">
    <property type="entry name" value="FtsK_4TM"/>
    <property type="match status" value="1"/>
</dbReference>
<dbReference type="InterPro" id="IPR018541">
    <property type="entry name" value="Ftsk_gamma"/>
</dbReference>
<dbReference type="GO" id="GO:0007059">
    <property type="term" value="P:chromosome segregation"/>
    <property type="evidence" value="ECO:0007669"/>
    <property type="project" value="UniProtKB-KW"/>
</dbReference>
<evidence type="ECO:0000256" key="7">
    <source>
        <dbReference type="ARBA" id="ARBA00022829"/>
    </source>
</evidence>
<dbReference type="GO" id="GO:0005886">
    <property type="term" value="C:plasma membrane"/>
    <property type="evidence" value="ECO:0007669"/>
    <property type="project" value="UniProtKB-SubCell"/>
</dbReference>
<dbReference type="Proteomes" id="UP000264141">
    <property type="component" value="Unassembled WGS sequence"/>
</dbReference>
<comment type="caution">
    <text evidence="19">The sequence shown here is derived from an EMBL/GenBank/DDBJ whole genome shotgun (WGS) entry which is preliminary data.</text>
</comment>
<feature type="transmembrane region" description="Helical" evidence="17">
    <location>
        <begin position="103"/>
        <end position="122"/>
    </location>
</feature>
<evidence type="ECO:0000256" key="2">
    <source>
        <dbReference type="ARBA" id="ARBA00006474"/>
    </source>
</evidence>
<dbReference type="Pfam" id="PF09397">
    <property type="entry name" value="FtsK_gamma"/>
    <property type="match status" value="1"/>
</dbReference>
<proteinExistence type="inferred from homology"/>
<dbReference type="AlphaFoldDB" id="A0A3D1JDA1"/>
<keyword evidence="12" id="KW-0131">Cell cycle</keyword>
<keyword evidence="5 17" id="KW-0812">Transmembrane</keyword>
<evidence type="ECO:0000256" key="8">
    <source>
        <dbReference type="ARBA" id="ARBA00022840"/>
    </source>
</evidence>
<protein>
    <submittedName>
        <fullName evidence="19">DNA translocase FtsK</fullName>
    </submittedName>
</protein>
<keyword evidence="3" id="KW-1003">Cell membrane</keyword>
<dbReference type="Pfam" id="PF01580">
    <property type="entry name" value="FtsK_SpoIIIE"/>
    <property type="match status" value="1"/>
</dbReference>
<dbReference type="RefSeq" id="WP_062193121.1">
    <property type="nucleotide sequence ID" value="NZ_DF967965.1"/>
</dbReference>
<dbReference type="InterPro" id="IPR050206">
    <property type="entry name" value="FtsK/SpoIIIE/SftA"/>
</dbReference>
<evidence type="ECO:0000256" key="13">
    <source>
        <dbReference type="ARBA" id="ARBA00024986"/>
    </source>
</evidence>
<keyword evidence="6 15" id="KW-0547">Nucleotide-binding</keyword>
<gene>
    <name evidence="19" type="ORF">DEQ80_01740</name>
</gene>
<evidence type="ECO:0000256" key="11">
    <source>
        <dbReference type="ARBA" id="ARBA00023136"/>
    </source>
</evidence>
<keyword evidence="7" id="KW-0159">Chromosome partition</keyword>
<feature type="compositionally biased region" description="Polar residues" evidence="16">
    <location>
        <begin position="27"/>
        <end position="36"/>
    </location>
</feature>
<accession>A0A3D1JDA1</accession>
<dbReference type="GO" id="GO:0003677">
    <property type="term" value="F:DNA binding"/>
    <property type="evidence" value="ECO:0007669"/>
    <property type="project" value="UniProtKB-KW"/>
</dbReference>
<evidence type="ECO:0000259" key="18">
    <source>
        <dbReference type="PROSITE" id="PS50901"/>
    </source>
</evidence>
<evidence type="ECO:0000256" key="12">
    <source>
        <dbReference type="ARBA" id="ARBA00023306"/>
    </source>
</evidence>
<feature type="domain" description="FtsK" evidence="18">
    <location>
        <begin position="458"/>
        <end position="644"/>
    </location>
</feature>
<comment type="function">
    <text evidence="13">Essential cell division protein that coordinates cell division and chromosome segregation. The N-terminus is involved in assembly of the cell-division machinery. The C-terminus functions as a DNA motor that moves dsDNA in an ATP-dependent manner towards the dif recombination site, which is located within the replication terminus region. Required for activation of the Xer recombinase, allowing activation of chromosome unlinking by recombination.</text>
</comment>
<dbReference type="InterPro" id="IPR002543">
    <property type="entry name" value="FtsK_dom"/>
</dbReference>
<dbReference type="InterPro" id="IPR036388">
    <property type="entry name" value="WH-like_DNA-bd_sf"/>
</dbReference>
<dbReference type="Gene3D" id="1.10.10.10">
    <property type="entry name" value="Winged helix-like DNA-binding domain superfamily/Winged helix DNA-binding domain"/>
    <property type="match status" value="1"/>
</dbReference>
<evidence type="ECO:0000256" key="15">
    <source>
        <dbReference type="PROSITE-ProRule" id="PRU00289"/>
    </source>
</evidence>
<evidence type="ECO:0000313" key="20">
    <source>
        <dbReference type="Proteomes" id="UP000264141"/>
    </source>
</evidence>
<dbReference type="Pfam" id="PF17854">
    <property type="entry name" value="FtsK_alpha"/>
    <property type="match status" value="1"/>
</dbReference>
<dbReference type="InterPro" id="IPR025199">
    <property type="entry name" value="FtsK_4TM"/>
</dbReference>
<feature type="region of interest" description="Disordered" evidence="16">
    <location>
        <begin position="1"/>
        <end position="50"/>
    </location>
</feature>
<dbReference type="InterPro" id="IPR036390">
    <property type="entry name" value="WH_DNA-bd_sf"/>
</dbReference>
<evidence type="ECO:0000256" key="16">
    <source>
        <dbReference type="SAM" id="MobiDB-lite"/>
    </source>
</evidence>
<keyword evidence="9 17" id="KW-1133">Transmembrane helix</keyword>
<dbReference type="InterPro" id="IPR041027">
    <property type="entry name" value="FtsK_alpha"/>
</dbReference>
<dbReference type="GO" id="GO:0051301">
    <property type="term" value="P:cell division"/>
    <property type="evidence" value="ECO:0007669"/>
    <property type="project" value="UniProtKB-KW"/>
</dbReference>
<dbReference type="PANTHER" id="PTHR22683:SF41">
    <property type="entry name" value="DNA TRANSLOCASE FTSK"/>
    <property type="match status" value="1"/>
</dbReference>
<feature type="binding site" evidence="15">
    <location>
        <begin position="475"/>
        <end position="482"/>
    </location>
    <ligand>
        <name>ATP</name>
        <dbReference type="ChEBI" id="CHEBI:30616"/>
    </ligand>
</feature>
<keyword evidence="10" id="KW-0238">DNA-binding</keyword>
<organism evidence="19 20">
    <name type="scientific">Anaerolinea thermolimosa</name>
    <dbReference type="NCBI Taxonomy" id="229919"/>
    <lineage>
        <taxon>Bacteria</taxon>
        <taxon>Bacillati</taxon>
        <taxon>Chloroflexota</taxon>
        <taxon>Anaerolineae</taxon>
        <taxon>Anaerolineales</taxon>
        <taxon>Anaerolineaceae</taxon>
        <taxon>Anaerolinea</taxon>
    </lineage>
</organism>
<evidence type="ECO:0000256" key="14">
    <source>
        <dbReference type="ARBA" id="ARBA00025923"/>
    </source>
</evidence>
<evidence type="ECO:0000256" key="3">
    <source>
        <dbReference type="ARBA" id="ARBA00022475"/>
    </source>
</evidence>
<dbReference type="SMART" id="SM00382">
    <property type="entry name" value="AAA"/>
    <property type="match status" value="1"/>
</dbReference>
<keyword evidence="11 17" id="KW-0472">Membrane</keyword>
<dbReference type="CDD" id="cd01127">
    <property type="entry name" value="TrwB_TraG_TraD_VirD4"/>
    <property type="match status" value="1"/>
</dbReference>
<dbReference type="InterPro" id="IPR027417">
    <property type="entry name" value="P-loop_NTPase"/>
</dbReference>
<feature type="transmembrane region" description="Helical" evidence="17">
    <location>
        <begin position="64"/>
        <end position="83"/>
    </location>
</feature>
<feature type="region of interest" description="Disordered" evidence="16">
    <location>
        <begin position="784"/>
        <end position="806"/>
    </location>
</feature>
<evidence type="ECO:0000256" key="9">
    <source>
        <dbReference type="ARBA" id="ARBA00022989"/>
    </source>
</evidence>
<dbReference type="STRING" id="229919.GCA_001050195_02042"/>
<evidence type="ECO:0000256" key="17">
    <source>
        <dbReference type="SAM" id="Phobius"/>
    </source>
</evidence>
<dbReference type="SUPFAM" id="SSF52540">
    <property type="entry name" value="P-loop containing nucleoside triphosphate hydrolases"/>
    <property type="match status" value="1"/>
</dbReference>
<dbReference type="GO" id="GO:0005524">
    <property type="term" value="F:ATP binding"/>
    <property type="evidence" value="ECO:0007669"/>
    <property type="project" value="UniProtKB-UniRule"/>
</dbReference>
<comment type="subunit">
    <text evidence="14">Homohexamer. Forms a ring that surrounds DNA.</text>
</comment>
<evidence type="ECO:0000256" key="1">
    <source>
        <dbReference type="ARBA" id="ARBA00004651"/>
    </source>
</evidence>
<dbReference type="Gene3D" id="3.30.980.40">
    <property type="match status" value="1"/>
</dbReference>
<feature type="transmembrane region" description="Helical" evidence="17">
    <location>
        <begin position="134"/>
        <end position="154"/>
    </location>
</feature>
<comment type="subcellular location">
    <subcellularLocation>
        <location evidence="1">Cell membrane</location>
        <topology evidence="1">Multi-pass membrane protein</topology>
    </subcellularLocation>
</comment>
<dbReference type="OrthoDB" id="9807790at2"/>
<dbReference type="EMBL" id="DPBP01000007">
    <property type="protein sequence ID" value="HCE16559.1"/>
    <property type="molecule type" value="Genomic_DNA"/>
</dbReference>
<reference evidence="19 20" key="1">
    <citation type="journal article" date="2018" name="Nat. Biotechnol.">
        <title>A standardized bacterial taxonomy based on genome phylogeny substantially revises the tree of life.</title>
        <authorList>
            <person name="Parks D.H."/>
            <person name="Chuvochina M."/>
            <person name="Waite D.W."/>
            <person name="Rinke C."/>
            <person name="Skarshewski A."/>
            <person name="Chaumeil P.A."/>
            <person name="Hugenholtz P."/>
        </authorList>
    </citation>
    <scope>NUCLEOTIDE SEQUENCE [LARGE SCALE GENOMIC DNA]</scope>
    <source>
        <strain evidence="19">UBA8781</strain>
    </source>
</reference>
<feature type="compositionally biased region" description="Polar residues" evidence="16">
    <location>
        <begin position="789"/>
        <end position="806"/>
    </location>
</feature>
<sequence>MPKTKHSTPLPKGKSQHRSAGERTTSKRQSSKNTRSSAHRRGGGQTFSPTRPGWWSQLSAERKLDLLGILLAFAGFLSLLSLLSKEHGVLTRWWVTVMRQVGGHGAFILPVAALLSGIWLVLRKIERIPAPSAERLAGFFLLYTNFLTILHLAFGGGWEMAAAGNGGGYIGAFFERMLVSGLGNGGAWVVVITWLVLGIAFVLDISINDLASAVSRAVASLTRSKPSGSQVPQPRSVRRVIPDEPEVEAGSSELPPDFIPLQPLKETGTKETSSSPTPRVKTRETPMAGGRSGAEPSKPAPSQSQEPEPPRGPAWALPPLDEILDPPSPEVIKSTAEQERARLIEETLASFGAPAHVVEIHHGPTVTQYGVEPDFVESRSGRMRVRVSKIVSLADDLALALAAPRIRIQAPVPGRSYVGIEVPNVEVSRVKLREVMESEAFKKINSPLRIAIGKDVAGKPVAYDLTAMPHLLIAGTTGSGKSVCVNALLTCLLIQNSPNELRLILVDPKRVELTGYNGIPHLLAPVVVDAERVVGALQWVQREMDARYHRFSQVGVRNIAEYNRKNTPGLPYLVVLVDELADLMMLAPDETERSLTRLAQLARATGIHLVLATQRPSVDVVTGLIKANFPARIAFAVASGIDSRVILDQPGAERLLGRGDMLFQAPDAPAPVRLQGVHVADTEIQRLVDFWKIQDYNLRLARQAPAADGTAEPVRMDLPLSTPLTQAPLFDEELGSKSGDPLLEEAIRIVREEGRASISMLQRKLRIGYTRAARLIDAMEDQGIVGPAQPTSQVREVLQSNGDDQG</sequence>